<dbReference type="GO" id="GO:0006506">
    <property type="term" value="P:GPI anchor biosynthetic process"/>
    <property type="evidence" value="ECO:0007669"/>
    <property type="project" value="InterPro"/>
</dbReference>
<name>A0A7J7HTU8_CAMSI</name>
<keyword evidence="7" id="KW-1133">Transmembrane helix</keyword>
<reference evidence="12" key="1">
    <citation type="journal article" date="2020" name="Nat. Commun.">
        <title>Genome assembly of wild tea tree DASZ reveals pedigree and selection history of tea varieties.</title>
        <authorList>
            <person name="Zhang W."/>
            <person name="Zhang Y."/>
            <person name="Qiu H."/>
            <person name="Guo Y."/>
            <person name="Wan H."/>
            <person name="Zhang X."/>
            <person name="Scossa F."/>
            <person name="Alseekh S."/>
            <person name="Zhang Q."/>
            <person name="Wang P."/>
            <person name="Xu L."/>
            <person name="Schmidt M.H."/>
            <person name="Jia X."/>
            <person name="Li D."/>
            <person name="Zhu A."/>
            <person name="Guo F."/>
            <person name="Chen W."/>
            <person name="Ni D."/>
            <person name="Usadel B."/>
            <person name="Fernie A.R."/>
            <person name="Wen W."/>
        </authorList>
    </citation>
    <scope>NUCLEOTIDE SEQUENCE [LARGE SCALE GENOMIC DNA]</scope>
    <source>
        <strain evidence="12">cv. G240</strain>
    </source>
</reference>
<accession>A0A7J7HTU8</accession>
<keyword evidence="12" id="KW-1185">Reference proteome</keyword>
<evidence type="ECO:0000313" key="12">
    <source>
        <dbReference type="Proteomes" id="UP000593564"/>
    </source>
</evidence>
<comment type="caution">
    <text evidence="11">The sequence shown here is derived from an EMBL/GenBank/DDBJ whole genome shotgun (WGS) entry which is preliminary data.</text>
</comment>
<evidence type="ECO:0000256" key="8">
    <source>
        <dbReference type="ARBA" id="ARBA00023136"/>
    </source>
</evidence>
<dbReference type="PANTHER" id="PTHR13315">
    <property type="entry name" value="METALLO PHOSPHOESTERASE RELATED"/>
    <property type="match status" value="1"/>
</dbReference>
<dbReference type="InterPro" id="IPR033308">
    <property type="entry name" value="PGAP5/Cdc1/Ted1"/>
</dbReference>
<dbReference type="GO" id="GO:0046872">
    <property type="term" value="F:metal ion binding"/>
    <property type="evidence" value="ECO:0007669"/>
    <property type="project" value="UniProtKB-KW"/>
</dbReference>
<keyword evidence="4" id="KW-0812">Transmembrane</keyword>
<evidence type="ECO:0000256" key="7">
    <source>
        <dbReference type="ARBA" id="ARBA00022989"/>
    </source>
</evidence>
<keyword evidence="6" id="KW-0378">Hydrolase</keyword>
<evidence type="ECO:0000256" key="1">
    <source>
        <dbReference type="ARBA" id="ARBA00001936"/>
    </source>
</evidence>
<dbReference type="PANTHER" id="PTHR13315:SF0">
    <property type="entry name" value="METALLOPHOSPHOESTERASE 1"/>
    <property type="match status" value="1"/>
</dbReference>
<keyword evidence="9" id="KW-0464">Manganese</keyword>
<comment type="cofactor">
    <cofactor evidence="1">
        <name>Mn(2+)</name>
        <dbReference type="ChEBI" id="CHEBI:29035"/>
    </cofactor>
</comment>
<keyword evidence="8" id="KW-0472">Membrane</keyword>
<evidence type="ECO:0000256" key="3">
    <source>
        <dbReference type="ARBA" id="ARBA00008895"/>
    </source>
</evidence>
<dbReference type="FunFam" id="3.60.21.10:FF:000135">
    <property type="entry name" value="Os06g0222800 protein"/>
    <property type="match status" value="1"/>
</dbReference>
<evidence type="ECO:0000313" key="11">
    <source>
        <dbReference type="EMBL" id="KAF5955448.1"/>
    </source>
</evidence>
<evidence type="ECO:0000256" key="9">
    <source>
        <dbReference type="ARBA" id="ARBA00023211"/>
    </source>
</evidence>
<dbReference type="GO" id="GO:0016787">
    <property type="term" value="F:hydrolase activity"/>
    <property type="evidence" value="ECO:0007669"/>
    <property type="project" value="UniProtKB-KW"/>
</dbReference>
<dbReference type="Pfam" id="PF00149">
    <property type="entry name" value="Metallophos"/>
    <property type="match status" value="1"/>
</dbReference>
<comment type="subcellular location">
    <subcellularLocation>
        <location evidence="2">Membrane</location>
        <topology evidence="2">Multi-pass membrane protein</topology>
    </subcellularLocation>
</comment>
<gene>
    <name evidence="11" type="ORF">HYC85_008304</name>
</gene>
<proteinExistence type="inferred from homology"/>
<organism evidence="11 12">
    <name type="scientific">Camellia sinensis</name>
    <name type="common">Tea plant</name>
    <name type="synonym">Thea sinensis</name>
    <dbReference type="NCBI Taxonomy" id="4442"/>
    <lineage>
        <taxon>Eukaryota</taxon>
        <taxon>Viridiplantae</taxon>
        <taxon>Streptophyta</taxon>
        <taxon>Embryophyta</taxon>
        <taxon>Tracheophyta</taxon>
        <taxon>Spermatophyta</taxon>
        <taxon>Magnoliopsida</taxon>
        <taxon>eudicotyledons</taxon>
        <taxon>Gunneridae</taxon>
        <taxon>Pentapetalae</taxon>
        <taxon>asterids</taxon>
        <taxon>Ericales</taxon>
        <taxon>Theaceae</taxon>
        <taxon>Camellia</taxon>
    </lineage>
</organism>
<evidence type="ECO:0000256" key="6">
    <source>
        <dbReference type="ARBA" id="ARBA00022801"/>
    </source>
</evidence>
<protein>
    <recommendedName>
        <fullName evidence="10">Calcineurin-like phosphoesterase domain-containing protein</fullName>
    </recommendedName>
</protein>
<dbReference type="Proteomes" id="UP000593564">
    <property type="component" value="Unassembled WGS sequence"/>
</dbReference>
<evidence type="ECO:0000259" key="10">
    <source>
        <dbReference type="Pfam" id="PF00149"/>
    </source>
</evidence>
<dbReference type="InterPro" id="IPR004843">
    <property type="entry name" value="Calcineurin-like_PHP"/>
</dbReference>
<reference evidence="11 12" key="2">
    <citation type="submission" date="2020-07" db="EMBL/GenBank/DDBJ databases">
        <title>Genome assembly of wild tea tree DASZ reveals pedigree and selection history of tea varieties.</title>
        <authorList>
            <person name="Zhang W."/>
        </authorList>
    </citation>
    <scope>NUCLEOTIDE SEQUENCE [LARGE SCALE GENOMIC DNA]</scope>
    <source>
        <strain evidence="12">cv. G240</strain>
        <tissue evidence="11">Leaf</tissue>
    </source>
</reference>
<dbReference type="AlphaFoldDB" id="A0A7J7HTU8"/>
<dbReference type="SUPFAM" id="SSF56300">
    <property type="entry name" value="Metallo-dependent phosphatases"/>
    <property type="match status" value="1"/>
</dbReference>
<dbReference type="EMBL" id="JACBKZ010000003">
    <property type="protein sequence ID" value="KAF5955448.1"/>
    <property type="molecule type" value="Genomic_DNA"/>
</dbReference>
<feature type="domain" description="Calcineurin-like phosphoesterase" evidence="10">
    <location>
        <begin position="114"/>
        <end position="345"/>
    </location>
</feature>
<evidence type="ECO:0000256" key="4">
    <source>
        <dbReference type="ARBA" id="ARBA00022692"/>
    </source>
</evidence>
<evidence type="ECO:0000256" key="5">
    <source>
        <dbReference type="ARBA" id="ARBA00022723"/>
    </source>
</evidence>
<comment type="similarity">
    <text evidence="3">Belongs to the metallophosphoesterase superfamily. MPPE1 family.</text>
</comment>
<evidence type="ECO:0000256" key="2">
    <source>
        <dbReference type="ARBA" id="ARBA00004141"/>
    </source>
</evidence>
<sequence length="426" mass="47189">MVNIIKTLDPFSVSHLLLNLLSQKTLNISHSNTASSASYTMVVHWRRVLRLLPLIVIAVLVVFEDRVSIPSCVVVPNGGQHVEEDHPDDLKVMMVANLLLLGSEAGYKNIFFSDYYLSKFFEKSFKILKPDMLLVLGDVSARGSKLTRSKWSSVINQFHKLLGPFHGRPFHVILGDRDTGDCSELNAISVNWLAGNFPGLDSSGCGAFEISNISFVSLNAVALLCGNNKLRFSVEKICKWYSEQTTKVLDESSKFRLASGDFGWRENAMSSGSGPVLLLHFPLHWTENNNYWDNSAVDESSKIIESRGFVGTGPYDLFHALPPNATEYIFQALKPRIVFSAHTHKFCDRTHSDGTREITVPAMTWDARSEPGFVVALFKRNGGVVTVSHCSLARESNVLIAYISIVILFISTMLVAKSSHLTSSGS</sequence>
<dbReference type="Gene3D" id="3.60.21.10">
    <property type="match status" value="1"/>
</dbReference>
<dbReference type="InterPro" id="IPR029052">
    <property type="entry name" value="Metallo-depent_PP-like"/>
</dbReference>
<dbReference type="GO" id="GO:0016020">
    <property type="term" value="C:membrane"/>
    <property type="evidence" value="ECO:0007669"/>
    <property type="project" value="UniProtKB-SubCell"/>
</dbReference>
<keyword evidence="5" id="KW-0479">Metal-binding</keyword>